<dbReference type="EMBL" id="UINC01208941">
    <property type="protein sequence ID" value="SVE31734.1"/>
    <property type="molecule type" value="Genomic_DNA"/>
</dbReference>
<dbReference type="InterPro" id="IPR011652">
    <property type="entry name" value="MORN_2"/>
</dbReference>
<sequence length="155" mass="18038">VKYLYNYLSIVYSLKLIAALFIISIIAGNCALMKSHKVSESPSPVHMEVSYYPNGQQEYTAEYLNGKLDGISQHWSEGGSLISESEYNNGKLHGIWIKYYTNKKIMYEVQYFHGQKHGKEKWYYENGQIKSEQSFYYGNPSDTIIRWYPNGSIIY</sequence>
<reference evidence="2" key="1">
    <citation type="submission" date="2018-05" db="EMBL/GenBank/DDBJ databases">
        <authorList>
            <person name="Lanie J.A."/>
            <person name="Ng W.-L."/>
            <person name="Kazmierczak K.M."/>
            <person name="Andrzejewski T.M."/>
            <person name="Davidsen T.M."/>
            <person name="Wayne K.J."/>
            <person name="Tettelin H."/>
            <person name="Glass J.I."/>
            <person name="Rusch D."/>
            <person name="Podicherti R."/>
            <person name="Tsui H.-C.T."/>
            <person name="Winkler M.E."/>
        </authorList>
    </citation>
    <scope>NUCLEOTIDE SEQUENCE</scope>
</reference>
<dbReference type="Gene3D" id="3.90.930.1">
    <property type="match status" value="1"/>
</dbReference>
<protein>
    <recommendedName>
        <fullName evidence="3">Toxin-antitoxin system YwqK family antitoxin</fullName>
    </recommendedName>
</protein>
<feature type="transmembrane region" description="Helical" evidence="1">
    <location>
        <begin position="12"/>
        <end position="32"/>
    </location>
</feature>
<proteinExistence type="predicted"/>
<feature type="non-terminal residue" evidence="2">
    <location>
        <position position="1"/>
    </location>
</feature>
<evidence type="ECO:0000313" key="2">
    <source>
        <dbReference type="EMBL" id="SVE31734.1"/>
    </source>
</evidence>
<keyword evidence="1" id="KW-1133">Transmembrane helix</keyword>
<dbReference type="AlphaFoldDB" id="A0A383CHX6"/>
<dbReference type="SUPFAM" id="SSF82185">
    <property type="entry name" value="Histone H3 K4-specific methyltransferase SET7/9 N-terminal domain"/>
    <property type="match status" value="1"/>
</dbReference>
<keyword evidence="1" id="KW-0812">Transmembrane</keyword>
<organism evidence="2">
    <name type="scientific">marine metagenome</name>
    <dbReference type="NCBI Taxonomy" id="408172"/>
    <lineage>
        <taxon>unclassified sequences</taxon>
        <taxon>metagenomes</taxon>
        <taxon>ecological metagenomes</taxon>
    </lineage>
</organism>
<keyword evidence="1" id="KW-0472">Membrane</keyword>
<gene>
    <name evidence="2" type="ORF">METZ01_LOCUS484588</name>
</gene>
<evidence type="ECO:0000256" key="1">
    <source>
        <dbReference type="SAM" id="Phobius"/>
    </source>
</evidence>
<dbReference type="Pfam" id="PF07661">
    <property type="entry name" value="MORN_2"/>
    <property type="match status" value="3"/>
</dbReference>
<evidence type="ECO:0008006" key="3">
    <source>
        <dbReference type="Google" id="ProtNLM"/>
    </source>
</evidence>
<name>A0A383CHX6_9ZZZZ</name>
<accession>A0A383CHX6</accession>